<dbReference type="EMBL" id="CM034393">
    <property type="protein sequence ID" value="KAJ0180072.1"/>
    <property type="molecule type" value="Genomic_DNA"/>
</dbReference>
<comment type="caution">
    <text evidence="1">The sequence shown here is derived from an EMBL/GenBank/DDBJ whole genome shotgun (WGS) entry which is preliminary data.</text>
</comment>
<sequence>MPSDEYATQTSSNCRLQFIELPPGDQDILETHLVTSCRYYSNLLTKKLGRVRENFARHFPATAEDYICEIPGLALVEACTMKPSGRGELGCQTHRRSNSKTRRHNSCFFLSPASSLTDICRHDKKHLKSVYYMLSSIEGRLRRLRANLPVSSESFA</sequence>
<keyword evidence="2" id="KW-1185">Reference proteome</keyword>
<evidence type="ECO:0000313" key="2">
    <source>
        <dbReference type="Proteomes" id="UP000824533"/>
    </source>
</evidence>
<dbReference type="Proteomes" id="UP000824533">
    <property type="component" value="Linkage Group LG07"/>
</dbReference>
<gene>
    <name evidence="1" type="ORF">K1T71_004663</name>
</gene>
<proteinExistence type="predicted"/>
<evidence type="ECO:0000313" key="1">
    <source>
        <dbReference type="EMBL" id="KAJ0180072.1"/>
    </source>
</evidence>
<accession>A0ACC1D943</accession>
<protein>
    <submittedName>
        <fullName evidence="1">Uncharacterized protein</fullName>
    </submittedName>
</protein>
<name>A0ACC1D943_9NEOP</name>
<reference evidence="1 2" key="1">
    <citation type="journal article" date="2021" name="Front. Genet.">
        <title>Chromosome-Level Genome Assembly Reveals Significant Gene Expansion in the Toll and IMD Signaling Pathways of Dendrolimus kikuchii.</title>
        <authorList>
            <person name="Zhou J."/>
            <person name="Wu P."/>
            <person name="Xiong Z."/>
            <person name="Liu N."/>
            <person name="Zhao N."/>
            <person name="Ji M."/>
            <person name="Qiu Y."/>
            <person name="Yang B."/>
        </authorList>
    </citation>
    <scope>NUCLEOTIDE SEQUENCE [LARGE SCALE GENOMIC DNA]</scope>
    <source>
        <strain evidence="1">Ann1</strain>
    </source>
</reference>
<organism evidence="1 2">
    <name type="scientific">Dendrolimus kikuchii</name>
    <dbReference type="NCBI Taxonomy" id="765133"/>
    <lineage>
        <taxon>Eukaryota</taxon>
        <taxon>Metazoa</taxon>
        <taxon>Ecdysozoa</taxon>
        <taxon>Arthropoda</taxon>
        <taxon>Hexapoda</taxon>
        <taxon>Insecta</taxon>
        <taxon>Pterygota</taxon>
        <taxon>Neoptera</taxon>
        <taxon>Endopterygota</taxon>
        <taxon>Lepidoptera</taxon>
        <taxon>Glossata</taxon>
        <taxon>Ditrysia</taxon>
        <taxon>Bombycoidea</taxon>
        <taxon>Lasiocampidae</taxon>
        <taxon>Dendrolimus</taxon>
    </lineage>
</organism>